<dbReference type="Gene3D" id="2.60.120.620">
    <property type="entry name" value="q2cbj1_9rhob like domain"/>
    <property type="match status" value="1"/>
</dbReference>
<evidence type="ECO:0000256" key="5">
    <source>
        <dbReference type="ARBA" id="ARBA00023002"/>
    </source>
</evidence>
<protein>
    <recommendedName>
        <fullName evidence="7">Fe2OG dioxygenase domain-containing protein</fullName>
    </recommendedName>
</protein>
<proteinExistence type="predicted"/>
<dbReference type="SMART" id="SM00702">
    <property type="entry name" value="P4Hc"/>
    <property type="match status" value="1"/>
</dbReference>
<evidence type="ECO:0000256" key="3">
    <source>
        <dbReference type="ARBA" id="ARBA00022896"/>
    </source>
</evidence>
<dbReference type="InterPro" id="IPR051559">
    <property type="entry name" value="HIF_prolyl_hydroxylases"/>
</dbReference>
<keyword evidence="3" id="KW-0847">Vitamin C</keyword>
<dbReference type="Pfam" id="PF13640">
    <property type="entry name" value="2OG-FeII_Oxy_3"/>
    <property type="match status" value="1"/>
</dbReference>
<keyword evidence="2" id="KW-0479">Metal-binding</keyword>
<dbReference type="AlphaFoldDB" id="Q2S9H1"/>
<dbReference type="STRING" id="349521.HCH_06053"/>
<evidence type="ECO:0000256" key="4">
    <source>
        <dbReference type="ARBA" id="ARBA00022964"/>
    </source>
</evidence>
<dbReference type="GO" id="GO:0031543">
    <property type="term" value="F:peptidyl-proline dioxygenase activity"/>
    <property type="evidence" value="ECO:0007669"/>
    <property type="project" value="TreeGrafter"/>
</dbReference>
<dbReference type="InterPro" id="IPR006620">
    <property type="entry name" value="Pro_4_hyd_alph"/>
</dbReference>
<sequence length="279" mass="32241">MDTLDLIQLARTYISYDKFDKAASALSQRLYINPNCPQAHDLLKTISDRREPNYGVIPSPRIVISDFLPRVRVDELLTLAEQRISRFEPGKVSGAREIAPERRNSLRLRDPLIEKKLNDWFSPHFRKRLTDYCSQLDVALFEISEIELKFCCYPNGAYFHIHRDDQAPNSEATGMRTPGVRRISFAYYFHRRPKSFTGGELQLYATDRKHDIYSRHRIESIPPHFNTLVLFPSGFYHEVLKITETSGEIMNGRFAINGHICEAFRSQESTKKAVKGANS</sequence>
<keyword evidence="9" id="KW-1185">Reference proteome</keyword>
<dbReference type="PROSITE" id="PS51471">
    <property type="entry name" value="FE2OG_OXY"/>
    <property type="match status" value="1"/>
</dbReference>
<dbReference type="GO" id="GO:0071456">
    <property type="term" value="P:cellular response to hypoxia"/>
    <property type="evidence" value="ECO:0007669"/>
    <property type="project" value="TreeGrafter"/>
</dbReference>
<dbReference type="Proteomes" id="UP000000238">
    <property type="component" value="Chromosome"/>
</dbReference>
<dbReference type="RefSeq" id="WP_011399761.1">
    <property type="nucleotide sequence ID" value="NC_007645.1"/>
</dbReference>
<dbReference type="GO" id="GO:0031418">
    <property type="term" value="F:L-ascorbic acid binding"/>
    <property type="evidence" value="ECO:0007669"/>
    <property type="project" value="UniProtKB-KW"/>
</dbReference>
<dbReference type="GO" id="GO:0008198">
    <property type="term" value="F:ferrous iron binding"/>
    <property type="evidence" value="ECO:0007669"/>
    <property type="project" value="TreeGrafter"/>
</dbReference>
<evidence type="ECO:0000256" key="1">
    <source>
        <dbReference type="ARBA" id="ARBA00001961"/>
    </source>
</evidence>
<evidence type="ECO:0000313" key="8">
    <source>
        <dbReference type="EMBL" id="ABC32703.1"/>
    </source>
</evidence>
<dbReference type="InterPro" id="IPR005123">
    <property type="entry name" value="Oxoglu/Fe-dep_dioxygenase_dom"/>
</dbReference>
<dbReference type="OrthoDB" id="7064660at2"/>
<keyword evidence="6" id="KW-0408">Iron</keyword>
<keyword evidence="5" id="KW-0560">Oxidoreductase</keyword>
<dbReference type="KEGG" id="hch:HCH_06053"/>
<feature type="domain" description="Fe2OG dioxygenase" evidence="7">
    <location>
        <begin position="142"/>
        <end position="268"/>
    </location>
</feature>
<dbReference type="PANTHER" id="PTHR12907:SF26">
    <property type="entry name" value="HIF PROLYL HYDROXYLASE, ISOFORM C"/>
    <property type="match status" value="1"/>
</dbReference>
<accession>Q2S9H1</accession>
<evidence type="ECO:0000313" key="9">
    <source>
        <dbReference type="Proteomes" id="UP000000238"/>
    </source>
</evidence>
<name>Q2S9H1_HAHCH</name>
<reference evidence="8 9" key="1">
    <citation type="journal article" date="2005" name="Nucleic Acids Res.">
        <title>Genomic blueprint of Hahella chejuensis, a marine microbe producing an algicidal agent.</title>
        <authorList>
            <person name="Jeong H."/>
            <person name="Yim J.H."/>
            <person name="Lee C."/>
            <person name="Choi S.-H."/>
            <person name="Park Y.K."/>
            <person name="Yoon S.H."/>
            <person name="Hur C.-G."/>
            <person name="Kang H.-Y."/>
            <person name="Kim D."/>
            <person name="Lee H.H."/>
            <person name="Park K.H."/>
            <person name="Park S.-H."/>
            <person name="Park H.-S."/>
            <person name="Lee H.K."/>
            <person name="Oh T.K."/>
            <person name="Kim J.F."/>
        </authorList>
    </citation>
    <scope>NUCLEOTIDE SEQUENCE [LARGE SCALE GENOMIC DNA]</scope>
    <source>
        <strain evidence="8 9">KCTC 2396</strain>
    </source>
</reference>
<dbReference type="EMBL" id="CP000155">
    <property type="protein sequence ID" value="ABC32703.1"/>
    <property type="molecule type" value="Genomic_DNA"/>
</dbReference>
<organism evidence="8 9">
    <name type="scientific">Hahella chejuensis (strain KCTC 2396)</name>
    <dbReference type="NCBI Taxonomy" id="349521"/>
    <lineage>
        <taxon>Bacteria</taxon>
        <taxon>Pseudomonadati</taxon>
        <taxon>Pseudomonadota</taxon>
        <taxon>Gammaproteobacteria</taxon>
        <taxon>Oceanospirillales</taxon>
        <taxon>Hahellaceae</taxon>
        <taxon>Hahella</taxon>
    </lineage>
</organism>
<keyword evidence="4" id="KW-0223">Dioxygenase</keyword>
<dbReference type="HOGENOM" id="CLU_077684_1_0_6"/>
<dbReference type="InterPro" id="IPR044862">
    <property type="entry name" value="Pro_4_hyd_alph_FE2OG_OXY"/>
</dbReference>
<gene>
    <name evidence="8" type="ordered locus">HCH_06053</name>
</gene>
<evidence type="ECO:0000259" key="7">
    <source>
        <dbReference type="PROSITE" id="PS51471"/>
    </source>
</evidence>
<evidence type="ECO:0000256" key="6">
    <source>
        <dbReference type="ARBA" id="ARBA00023004"/>
    </source>
</evidence>
<dbReference type="PANTHER" id="PTHR12907">
    <property type="entry name" value="EGL NINE HOMOLOG-RELATED"/>
    <property type="match status" value="1"/>
</dbReference>
<dbReference type="eggNOG" id="COG3751">
    <property type="taxonomic scope" value="Bacteria"/>
</dbReference>
<comment type="cofactor">
    <cofactor evidence="1">
        <name>L-ascorbate</name>
        <dbReference type="ChEBI" id="CHEBI:38290"/>
    </cofactor>
</comment>
<evidence type="ECO:0000256" key="2">
    <source>
        <dbReference type="ARBA" id="ARBA00022723"/>
    </source>
</evidence>